<dbReference type="RefSeq" id="WP_169297684.1">
    <property type="nucleotide sequence ID" value="NZ_JABBNI010000017.1"/>
</dbReference>
<name>A0A7Y0EIN3_9CLOT</name>
<gene>
    <name evidence="1" type="primary">brxF</name>
    <name evidence="1" type="ORF">HBE96_10310</name>
</gene>
<evidence type="ECO:0000313" key="1">
    <source>
        <dbReference type="EMBL" id="NMM63085.1"/>
    </source>
</evidence>
<protein>
    <submittedName>
        <fullName evidence="1">BREX-3 system P-loop-containing protein BrxF</fullName>
    </submittedName>
</protein>
<keyword evidence="2" id="KW-1185">Reference proteome</keyword>
<evidence type="ECO:0000313" key="2">
    <source>
        <dbReference type="Proteomes" id="UP000537131"/>
    </source>
</evidence>
<organism evidence="1 2">
    <name type="scientific">Clostridium muellerianum</name>
    <dbReference type="NCBI Taxonomy" id="2716538"/>
    <lineage>
        <taxon>Bacteria</taxon>
        <taxon>Bacillati</taxon>
        <taxon>Bacillota</taxon>
        <taxon>Clostridia</taxon>
        <taxon>Eubacteriales</taxon>
        <taxon>Clostridiaceae</taxon>
        <taxon>Clostridium</taxon>
    </lineage>
</organism>
<dbReference type="Proteomes" id="UP000537131">
    <property type="component" value="Unassembled WGS sequence"/>
</dbReference>
<dbReference type="NCBIfam" id="NF033453">
    <property type="entry name" value="BREX_3_BrxF"/>
    <property type="match status" value="1"/>
</dbReference>
<proteinExistence type="predicted"/>
<dbReference type="InterPro" id="IPR048067">
    <property type="entry name" value="BREX_3_BrxF"/>
</dbReference>
<dbReference type="AlphaFoldDB" id="A0A7Y0EIN3"/>
<accession>A0A7Y0EIN3</accession>
<reference evidence="1 2" key="1">
    <citation type="submission" date="2020-04" db="EMBL/GenBank/DDBJ databases">
        <authorList>
            <person name="Doyle D.A."/>
        </authorList>
    </citation>
    <scope>NUCLEOTIDE SEQUENCE [LARGE SCALE GENOMIC DNA]</scope>
    <source>
        <strain evidence="1 2">P21</strain>
    </source>
</reference>
<comment type="caution">
    <text evidence="1">The sequence shown here is derived from an EMBL/GenBank/DDBJ whole genome shotgun (WGS) entry which is preliminary data.</text>
</comment>
<sequence length="150" mass="17707">MKEKVMGATFKFSSMNKVEIEKLMKPLILCVRQDKITSYISEYNVLSVNGLLSKNLLRYEFDKRSIFITDEFNKIIDNINDPILIKDFEILFDPAFQLDVLKLFIMANRKKRVTVLWCGKYKNGRLIFAEPEYEDYKSYNISDYDISCIV</sequence>
<dbReference type="EMBL" id="JABBNI010000017">
    <property type="protein sequence ID" value="NMM63085.1"/>
    <property type="molecule type" value="Genomic_DNA"/>
</dbReference>
<reference evidence="1 2" key="2">
    <citation type="submission" date="2020-06" db="EMBL/GenBank/DDBJ databases">
        <title>Complete Genome Sequence of Clostridium muelleri sp. nov. P21T, an Acid-Alcohol Producing Acetogen Isolated from Old Hay.</title>
        <authorList>
            <person name="Duncan K.E."/>
            <person name="Tanner R.S."/>
        </authorList>
    </citation>
    <scope>NUCLEOTIDE SEQUENCE [LARGE SCALE GENOMIC DNA]</scope>
    <source>
        <strain evidence="1 2">P21</strain>
    </source>
</reference>